<feature type="region of interest" description="Disordered" evidence="1">
    <location>
        <begin position="17"/>
        <end position="91"/>
    </location>
</feature>
<proteinExistence type="predicted"/>
<name>A0AB74IGV7_AURPU</name>
<sequence>LKVLIKRYYALDASFVRADSYPKTDNPRRSKNTSAIGSSSGSASSSSSNRSRSSSNPPKPRTNDTRPKSFLKLSVSDLKLPAENAPGTTAD</sequence>
<evidence type="ECO:0000313" key="2">
    <source>
        <dbReference type="EMBL" id="THW31138.1"/>
    </source>
</evidence>
<comment type="caution">
    <text evidence="2">The sequence shown here is derived from an EMBL/GenBank/DDBJ whole genome shotgun (WGS) entry which is preliminary data.</text>
</comment>
<gene>
    <name evidence="2" type="ORF">D6D21_10767</name>
</gene>
<organism evidence="2 3">
    <name type="scientific">Aureobasidium pullulans</name>
    <name type="common">Black yeast</name>
    <name type="synonym">Pullularia pullulans</name>
    <dbReference type="NCBI Taxonomy" id="5580"/>
    <lineage>
        <taxon>Eukaryota</taxon>
        <taxon>Fungi</taxon>
        <taxon>Dikarya</taxon>
        <taxon>Ascomycota</taxon>
        <taxon>Pezizomycotina</taxon>
        <taxon>Dothideomycetes</taxon>
        <taxon>Dothideomycetidae</taxon>
        <taxon>Dothideales</taxon>
        <taxon>Saccotheciaceae</taxon>
        <taxon>Aureobasidium</taxon>
    </lineage>
</organism>
<accession>A0AB74IGV7</accession>
<evidence type="ECO:0000256" key="1">
    <source>
        <dbReference type="SAM" id="MobiDB-lite"/>
    </source>
</evidence>
<evidence type="ECO:0000313" key="3">
    <source>
        <dbReference type="Proteomes" id="UP000309076"/>
    </source>
</evidence>
<feature type="non-terminal residue" evidence="2">
    <location>
        <position position="1"/>
    </location>
</feature>
<dbReference type="EMBL" id="QZAM01000567">
    <property type="protein sequence ID" value="THW31138.1"/>
    <property type="molecule type" value="Genomic_DNA"/>
</dbReference>
<dbReference type="Proteomes" id="UP000309076">
    <property type="component" value="Unassembled WGS sequence"/>
</dbReference>
<dbReference type="AlphaFoldDB" id="A0AB74IGV7"/>
<reference evidence="2 3" key="1">
    <citation type="submission" date="2018-10" db="EMBL/GenBank/DDBJ databases">
        <title>Fifty Aureobasidium pullulans genomes reveal a recombining polyextremotolerant generalist.</title>
        <authorList>
            <person name="Gostincar C."/>
            <person name="Turk M."/>
            <person name="Zajc J."/>
            <person name="Gunde-Cimerman N."/>
        </authorList>
    </citation>
    <scope>NUCLEOTIDE SEQUENCE [LARGE SCALE GENOMIC DNA]</scope>
    <source>
        <strain evidence="2 3">EXF-10796</strain>
    </source>
</reference>
<feature type="compositionally biased region" description="Low complexity" evidence="1">
    <location>
        <begin position="34"/>
        <end position="56"/>
    </location>
</feature>
<protein>
    <submittedName>
        <fullName evidence="2">Uncharacterized protein</fullName>
    </submittedName>
</protein>